<protein>
    <recommendedName>
        <fullName evidence="6">Acetyltransferase</fullName>
    </recommendedName>
</protein>
<dbReference type="InterPro" id="IPR018357">
    <property type="entry name" value="Hexapep_transf_CS"/>
</dbReference>
<dbReference type="PANTHER" id="PTHR43300">
    <property type="entry name" value="ACETYLTRANSFERASE"/>
    <property type="match status" value="1"/>
</dbReference>
<evidence type="ECO:0000256" key="2">
    <source>
        <dbReference type="ARBA" id="ARBA00022737"/>
    </source>
</evidence>
<reference evidence="5" key="1">
    <citation type="journal article" date="2019" name="Int. J. Syst. Evol. Microbiol.">
        <title>The Global Catalogue of Microorganisms (GCM) 10K type strain sequencing project: providing services to taxonomists for standard genome sequencing and annotation.</title>
        <authorList>
            <consortium name="The Broad Institute Genomics Platform"/>
            <consortium name="The Broad Institute Genome Sequencing Center for Infectious Disease"/>
            <person name="Wu L."/>
            <person name="Ma J."/>
        </authorList>
    </citation>
    <scope>NUCLEOTIDE SEQUENCE [LARGE SCALE GENOMIC DNA]</scope>
    <source>
        <strain evidence="5">NBRC 108730</strain>
    </source>
</reference>
<keyword evidence="1" id="KW-0808">Transferase</keyword>
<feature type="region of interest" description="Disordered" evidence="3">
    <location>
        <begin position="33"/>
        <end position="53"/>
    </location>
</feature>
<evidence type="ECO:0000313" key="4">
    <source>
        <dbReference type="EMBL" id="GMA85444.1"/>
    </source>
</evidence>
<evidence type="ECO:0000256" key="1">
    <source>
        <dbReference type="ARBA" id="ARBA00022679"/>
    </source>
</evidence>
<dbReference type="SUPFAM" id="SSF51161">
    <property type="entry name" value="Trimeric LpxA-like enzymes"/>
    <property type="match status" value="1"/>
</dbReference>
<dbReference type="Proteomes" id="UP001157017">
    <property type="component" value="Unassembled WGS sequence"/>
</dbReference>
<organism evidence="4 5">
    <name type="scientific">Angustibacter aerolatus</name>
    <dbReference type="NCBI Taxonomy" id="1162965"/>
    <lineage>
        <taxon>Bacteria</taxon>
        <taxon>Bacillati</taxon>
        <taxon>Actinomycetota</taxon>
        <taxon>Actinomycetes</taxon>
        <taxon>Kineosporiales</taxon>
        <taxon>Kineosporiaceae</taxon>
    </lineage>
</organism>
<dbReference type="EMBL" id="BSUZ01000001">
    <property type="protein sequence ID" value="GMA85444.1"/>
    <property type="molecule type" value="Genomic_DNA"/>
</dbReference>
<comment type="caution">
    <text evidence="4">The sequence shown here is derived from an EMBL/GenBank/DDBJ whole genome shotgun (WGS) entry which is preliminary data.</text>
</comment>
<dbReference type="InterPro" id="IPR001451">
    <property type="entry name" value="Hexapep"/>
</dbReference>
<evidence type="ECO:0000256" key="3">
    <source>
        <dbReference type="SAM" id="MobiDB-lite"/>
    </source>
</evidence>
<dbReference type="CDD" id="cd03349">
    <property type="entry name" value="LbH_XAT"/>
    <property type="match status" value="1"/>
</dbReference>
<evidence type="ECO:0008006" key="6">
    <source>
        <dbReference type="Google" id="ProtNLM"/>
    </source>
</evidence>
<accession>A0ABQ6JE73</accession>
<sequence>MLRLAAGADPAACAGRLERLQHVLARHRATAAAAGTAAASPAPGTGRPADDDTQAPGVLLVLVADQTPEAVAHALRGHVLGLQEPQRGGVASSTVLVEHHPDPRSAALLDLVEGAQVLRPKQAVGVAAAWEQGWTAQAGPPGDLVLLSTATSVPASGSITRLVAALDDPDVVAALPGTSAPAALIVRRAALERLRAASGRAAGQTRPALITVERLVRRLRALGRIEVVRDAPFDGVPVRQQPTVARPGWVSAQARLGHPDAATVGPWTYFTGRGARLETYDVHERIEIGAYCSIADEVALVNPGDPRHPAVTTSGGLRPNDTRGGHRPWTAASFPIANRLPGVEHVGDPDDFVPGTASTLRIGHDVWIGFGATVLGGVTIGHGAVIGARAVVTRDVSPYAVVVGSPARVIRSRVPEHLVEEMLAIAWWDWPEDVLVSRAGWFTRPAEEFVAAFRRTRQPAG</sequence>
<proteinExistence type="predicted"/>
<gene>
    <name evidence="4" type="ORF">GCM10025868_06940</name>
</gene>
<dbReference type="InterPro" id="IPR050179">
    <property type="entry name" value="Trans_hexapeptide_repeat"/>
</dbReference>
<dbReference type="InterPro" id="IPR011004">
    <property type="entry name" value="Trimer_LpxA-like_sf"/>
</dbReference>
<dbReference type="PANTHER" id="PTHR43300:SF11">
    <property type="entry name" value="ACETYLTRANSFERASE RV3034C-RELATED"/>
    <property type="match status" value="1"/>
</dbReference>
<keyword evidence="5" id="KW-1185">Reference proteome</keyword>
<keyword evidence="2" id="KW-0677">Repeat</keyword>
<evidence type="ECO:0000313" key="5">
    <source>
        <dbReference type="Proteomes" id="UP001157017"/>
    </source>
</evidence>
<dbReference type="Gene3D" id="2.160.10.10">
    <property type="entry name" value="Hexapeptide repeat proteins"/>
    <property type="match status" value="1"/>
</dbReference>
<feature type="compositionally biased region" description="Low complexity" evidence="3">
    <location>
        <begin position="33"/>
        <end position="47"/>
    </location>
</feature>
<dbReference type="Pfam" id="PF00132">
    <property type="entry name" value="Hexapep"/>
    <property type="match status" value="1"/>
</dbReference>
<dbReference type="PROSITE" id="PS00101">
    <property type="entry name" value="HEXAPEP_TRANSFERASES"/>
    <property type="match status" value="1"/>
</dbReference>
<name>A0ABQ6JE73_9ACTN</name>